<name>A0A0E9QN23_ANGAN</name>
<accession>A0A0E9QN23</accession>
<proteinExistence type="predicted"/>
<organism evidence="1">
    <name type="scientific">Anguilla anguilla</name>
    <name type="common">European freshwater eel</name>
    <name type="synonym">Muraena anguilla</name>
    <dbReference type="NCBI Taxonomy" id="7936"/>
    <lineage>
        <taxon>Eukaryota</taxon>
        <taxon>Metazoa</taxon>
        <taxon>Chordata</taxon>
        <taxon>Craniata</taxon>
        <taxon>Vertebrata</taxon>
        <taxon>Euteleostomi</taxon>
        <taxon>Actinopterygii</taxon>
        <taxon>Neopterygii</taxon>
        <taxon>Teleostei</taxon>
        <taxon>Anguilliformes</taxon>
        <taxon>Anguillidae</taxon>
        <taxon>Anguilla</taxon>
    </lineage>
</organism>
<sequence>MPTATGRDPGKSRGSSAQSLLILRLQSGCKYKDFLPSFV</sequence>
<dbReference type="AlphaFoldDB" id="A0A0E9QN23"/>
<dbReference type="EMBL" id="GBXM01090271">
    <property type="protein sequence ID" value="JAH18306.1"/>
    <property type="molecule type" value="Transcribed_RNA"/>
</dbReference>
<evidence type="ECO:0000313" key="1">
    <source>
        <dbReference type="EMBL" id="JAH18306.1"/>
    </source>
</evidence>
<reference evidence="1" key="1">
    <citation type="submission" date="2014-11" db="EMBL/GenBank/DDBJ databases">
        <authorList>
            <person name="Amaro Gonzalez C."/>
        </authorList>
    </citation>
    <scope>NUCLEOTIDE SEQUENCE</scope>
</reference>
<reference evidence="1" key="2">
    <citation type="journal article" date="2015" name="Fish Shellfish Immunol.">
        <title>Early steps in the European eel (Anguilla anguilla)-Vibrio vulnificus interaction in the gills: Role of the RtxA13 toxin.</title>
        <authorList>
            <person name="Callol A."/>
            <person name="Pajuelo D."/>
            <person name="Ebbesson L."/>
            <person name="Teles M."/>
            <person name="MacKenzie S."/>
            <person name="Amaro C."/>
        </authorList>
    </citation>
    <scope>NUCLEOTIDE SEQUENCE</scope>
</reference>
<protein>
    <submittedName>
        <fullName evidence="1">Uncharacterized protein</fullName>
    </submittedName>
</protein>